<feature type="non-terminal residue" evidence="2">
    <location>
        <position position="127"/>
    </location>
</feature>
<dbReference type="InterPro" id="IPR038461">
    <property type="entry name" value="Schlafen_AlbA_2_dom_sf"/>
</dbReference>
<evidence type="ECO:0000313" key="2">
    <source>
        <dbReference type="EMBL" id="KKL12203.1"/>
    </source>
</evidence>
<gene>
    <name evidence="2" type="ORF">LCGC14_2538090</name>
</gene>
<accession>A0A0F9DJM3</accession>
<organism evidence="2">
    <name type="scientific">marine sediment metagenome</name>
    <dbReference type="NCBI Taxonomy" id="412755"/>
    <lineage>
        <taxon>unclassified sequences</taxon>
        <taxon>metagenomes</taxon>
        <taxon>ecological metagenomes</taxon>
    </lineage>
</organism>
<reference evidence="2" key="1">
    <citation type="journal article" date="2015" name="Nature">
        <title>Complex archaea that bridge the gap between prokaryotes and eukaryotes.</title>
        <authorList>
            <person name="Spang A."/>
            <person name="Saw J.H."/>
            <person name="Jorgensen S.L."/>
            <person name="Zaremba-Niedzwiedzka K."/>
            <person name="Martijn J."/>
            <person name="Lind A.E."/>
            <person name="van Eijk R."/>
            <person name="Schleper C."/>
            <person name="Guy L."/>
            <person name="Ettema T.J."/>
        </authorList>
    </citation>
    <scope>NUCLEOTIDE SEQUENCE</scope>
</reference>
<protein>
    <recommendedName>
        <fullName evidence="1">Schlafen AlbA-2 domain-containing protein</fullName>
    </recommendedName>
</protein>
<dbReference type="EMBL" id="LAZR01041354">
    <property type="protein sequence ID" value="KKL12203.1"/>
    <property type="molecule type" value="Genomic_DNA"/>
</dbReference>
<dbReference type="Pfam" id="PF04326">
    <property type="entry name" value="SLFN_AlbA_2"/>
    <property type="match status" value="1"/>
</dbReference>
<evidence type="ECO:0000259" key="1">
    <source>
        <dbReference type="Pfam" id="PF04326"/>
    </source>
</evidence>
<dbReference type="Gene3D" id="3.30.950.30">
    <property type="entry name" value="Schlafen, AAA domain"/>
    <property type="match status" value="1"/>
</dbReference>
<proteinExistence type="predicted"/>
<name>A0A0F9DJM3_9ZZZZ</name>
<feature type="domain" description="Schlafen AlbA-2" evidence="1">
    <location>
        <begin position="28"/>
        <end position="118"/>
    </location>
</feature>
<dbReference type="AlphaFoldDB" id="A0A0F9DJM3"/>
<sequence length="127" mass="14055">MPDASYDVYKNLSSYKRLEELIGDGETENLYLECKAPSIPRLNKELQVHLAKSVSGFSNTTGGIVIYGISTTKHSHSGLDVLTQIEPLGNVQKFEQQIHRTIPTLSTPPILNFHTKTIKKKASDSKG</sequence>
<dbReference type="InterPro" id="IPR007421">
    <property type="entry name" value="Schlafen_AlbA_2_dom"/>
</dbReference>
<comment type="caution">
    <text evidence="2">The sequence shown here is derived from an EMBL/GenBank/DDBJ whole genome shotgun (WGS) entry which is preliminary data.</text>
</comment>